<gene>
    <name evidence="1" type="ORF">LEP1GSC062_4358</name>
</gene>
<keyword evidence="2" id="KW-1185">Reference proteome</keyword>
<comment type="caution">
    <text evidence="1">The sequence shown here is derived from an EMBL/GenBank/DDBJ whole genome shotgun (WGS) entry which is preliminary data.</text>
</comment>
<evidence type="ECO:0000313" key="1">
    <source>
        <dbReference type="EMBL" id="EQA64161.1"/>
    </source>
</evidence>
<organism evidence="1 2">
    <name type="scientific">Leptospira alexanderi serovar Manhao 3 str. L 60</name>
    <dbReference type="NCBI Taxonomy" id="1049759"/>
    <lineage>
        <taxon>Bacteria</taxon>
        <taxon>Pseudomonadati</taxon>
        <taxon>Spirochaetota</taxon>
        <taxon>Spirochaetia</taxon>
        <taxon>Leptospirales</taxon>
        <taxon>Leptospiraceae</taxon>
        <taxon>Leptospira</taxon>
    </lineage>
</organism>
<reference evidence="1" key="1">
    <citation type="submission" date="2013-05" db="EMBL/GenBank/DDBJ databases">
        <authorList>
            <person name="Harkins D.M."/>
            <person name="Durkin A.S."/>
            <person name="Brinkac L.M."/>
            <person name="Haft D.H."/>
            <person name="Selengut J.D."/>
            <person name="Sanka R."/>
            <person name="DePew J."/>
            <person name="Purushe J."/>
            <person name="Hartskeerl R.A."/>
            <person name="Ahmed A."/>
            <person name="van der Linden H."/>
            <person name="Goris M.G.A."/>
            <person name="Vinetz J.M."/>
            <person name="Sutton G.G."/>
            <person name="Nierman W.C."/>
            <person name="Fouts D.E."/>
        </authorList>
    </citation>
    <scope>NUCLEOTIDE SEQUENCE [LARGE SCALE GENOMIC DNA]</scope>
    <source>
        <strain evidence="1">L 60</strain>
    </source>
</reference>
<proteinExistence type="predicted"/>
<sequence>MNSIEFSFVSLCFVYEENFIRFLLFLRFAKCPFLTNNSSIISFELNSIEFSFVSLCFVYEENFIRFLLFLRFAKCTFLTNNSSIIFLELNLIEFSFVSLCFVYEENFIRFLRFAKCQSRRSAALWQSRFLWGARFPELNSCVLVSSTDQIIGLDLREI</sequence>
<dbReference type="AlphaFoldDB" id="V6I2P3"/>
<protein>
    <submittedName>
        <fullName evidence="1">Uncharacterized protein</fullName>
    </submittedName>
</protein>
<name>V6I2P3_9LEPT</name>
<evidence type="ECO:0000313" key="2">
    <source>
        <dbReference type="Proteomes" id="UP000018747"/>
    </source>
</evidence>
<accession>V6I2P3</accession>
<dbReference type="Proteomes" id="UP000018747">
    <property type="component" value="Unassembled WGS sequence"/>
</dbReference>
<dbReference type="EMBL" id="AHMT02000012">
    <property type="protein sequence ID" value="EQA64161.1"/>
    <property type="molecule type" value="Genomic_DNA"/>
</dbReference>